<comment type="caution">
    <text evidence="3">The sequence shown here is derived from an EMBL/GenBank/DDBJ whole genome shotgun (WGS) entry which is preliminary data.</text>
</comment>
<evidence type="ECO:0000313" key="3">
    <source>
        <dbReference type="EMBL" id="OQD95353.1"/>
    </source>
</evidence>
<dbReference type="AlphaFoldDB" id="A0A1V6R1N0"/>
<dbReference type="EMBL" id="MDYP01000114">
    <property type="protein sequence ID" value="OQD95353.1"/>
    <property type="molecule type" value="Genomic_DNA"/>
</dbReference>
<protein>
    <recommendedName>
        <fullName evidence="2">Helicase superfamily 3 single-stranded DNA/RNA virus domain-containing protein</fullName>
    </recommendedName>
</protein>
<keyword evidence="4" id="KW-1185">Reference proteome</keyword>
<evidence type="ECO:0000256" key="1">
    <source>
        <dbReference type="SAM" id="MobiDB-lite"/>
    </source>
</evidence>
<dbReference type="InterPro" id="IPR000605">
    <property type="entry name" value="Helicase_SF3_ssDNA/RNA_vir"/>
</dbReference>
<feature type="domain" description="Helicase superfamily 3 single-stranded DNA/RNA virus" evidence="2">
    <location>
        <begin position="101"/>
        <end position="198"/>
    </location>
</feature>
<dbReference type="Proteomes" id="UP000191518">
    <property type="component" value="Unassembled WGS sequence"/>
</dbReference>
<proteinExistence type="predicted"/>
<organism evidence="3 4">
    <name type="scientific">Penicillium vulpinum</name>
    <dbReference type="NCBI Taxonomy" id="29845"/>
    <lineage>
        <taxon>Eukaryota</taxon>
        <taxon>Fungi</taxon>
        <taxon>Dikarya</taxon>
        <taxon>Ascomycota</taxon>
        <taxon>Pezizomycotina</taxon>
        <taxon>Eurotiomycetes</taxon>
        <taxon>Eurotiomycetidae</taxon>
        <taxon>Eurotiales</taxon>
        <taxon>Aspergillaceae</taxon>
        <taxon>Penicillium</taxon>
    </lineage>
</organism>
<accession>A0A1V6R1N0</accession>
<dbReference type="GO" id="GO:0003724">
    <property type="term" value="F:RNA helicase activity"/>
    <property type="evidence" value="ECO:0007669"/>
    <property type="project" value="InterPro"/>
</dbReference>
<evidence type="ECO:0000313" key="4">
    <source>
        <dbReference type="Proteomes" id="UP000191518"/>
    </source>
</evidence>
<feature type="region of interest" description="Disordered" evidence="1">
    <location>
        <begin position="18"/>
        <end position="43"/>
    </location>
</feature>
<sequence>MVAFVKFRLDRNVQLPRPGDLTSVTRGSNKRKRATLEAEYDEDPESFQLRDPDLAVRIEAKRLRQEFFEHDEYDLRKMDRPWQIQLCKELEEAPDDRTIHWVYGPEGNEGKSTFVKCLMKKGWVMVNAGAAADMKDHYIQQGMTKNMVVDIPRYVQGVEYSGVYSLVEEVKNRLIASTKYRLEQVVDVSRVHVVVMSNKKPDMEMLSKDRICLHDLSPQSVELDCGDRPHSC</sequence>
<dbReference type="Pfam" id="PF00910">
    <property type="entry name" value="RNA_helicase"/>
    <property type="match status" value="1"/>
</dbReference>
<name>A0A1V6R1N0_9EURO</name>
<evidence type="ECO:0000259" key="2">
    <source>
        <dbReference type="Pfam" id="PF00910"/>
    </source>
</evidence>
<gene>
    <name evidence="3" type="ORF">PENVUL_c115G07545</name>
</gene>
<dbReference type="GO" id="GO:0003723">
    <property type="term" value="F:RNA binding"/>
    <property type="evidence" value="ECO:0007669"/>
    <property type="project" value="InterPro"/>
</dbReference>
<reference evidence="4" key="1">
    <citation type="journal article" date="2017" name="Nat. Microbiol.">
        <title>Global analysis of biosynthetic gene clusters reveals vast potential of secondary metabolite production in Penicillium species.</title>
        <authorList>
            <person name="Nielsen J.C."/>
            <person name="Grijseels S."/>
            <person name="Prigent S."/>
            <person name="Ji B."/>
            <person name="Dainat J."/>
            <person name="Nielsen K.F."/>
            <person name="Frisvad J.C."/>
            <person name="Workman M."/>
            <person name="Nielsen J."/>
        </authorList>
    </citation>
    <scope>NUCLEOTIDE SEQUENCE [LARGE SCALE GENOMIC DNA]</scope>
    <source>
        <strain evidence="4">IBT 29486</strain>
    </source>
</reference>